<dbReference type="SUPFAM" id="SSF51905">
    <property type="entry name" value="FAD/NAD(P)-binding domain"/>
    <property type="match status" value="1"/>
</dbReference>
<reference evidence="5" key="1">
    <citation type="journal article" date="2019" name="Int. J. Syst. Evol. Microbiol.">
        <title>The Global Catalogue of Microorganisms (GCM) 10K type strain sequencing project: providing services to taxonomists for standard genome sequencing and annotation.</title>
        <authorList>
            <consortium name="The Broad Institute Genomics Platform"/>
            <consortium name="The Broad Institute Genome Sequencing Center for Infectious Disease"/>
            <person name="Wu L."/>
            <person name="Ma J."/>
        </authorList>
    </citation>
    <scope>NUCLEOTIDE SEQUENCE [LARGE SCALE GENOMIC DNA]</scope>
    <source>
        <strain evidence="5">JCM 17440</strain>
    </source>
</reference>
<gene>
    <name evidence="4" type="ORF">GCM10022254_08640</name>
</gene>
<keyword evidence="1" id="KW-0560">Oxidoreductase</keyword>
<dbReference type="EMBL" id="BAABAS010000004">
    <property type="protein sequence ID" value="GAA4225837.1"/>
    <property type="molecule type" value="Genomic_DNA"/>
</dbReference>
<dbReference type="PANTHER" id="PTHR13789:SF309">
    <property type="entry name" value="PUTATIVE (AFU_ORTHOLOGUE AFUA_6G14510)-RELATED"/>
    <property type="match status" value="1"/>
</dbReference>
<feature type="region of interest" description="Disordered" evidence="3">
    <location>
        <begin position="274"/>
        <end position="294"/>
    </location>
</feature>
<proteinExistence type="predicted"/>
<evidence type="ECO:0000313" key="4">
    <source>
        <dbReference type="EMBL" id="GAA4225837.1"/>
    </source>
</evidence>
<evidence type="ECO:0000256" key="2">
    <source>
        <dbReference type="ARBA" id="ARBA00023033"/>
    </source>
</evidence>
<comment type="caution">
    <text evidence="4">The sequence shown here is derived from an EMBL/GenBank/DDBJ whole genome shotgun (WGS) entry which is preliminary data.</text>
</comment>
<name>A0ABP8BUS3_9ACTN</name>
<accession>A0ABP8BUS3</accession>
<organism evidence="4 5">
    <name type="scientific">Actinomadura meridiana</name>
    <dbReference type="NCBI Taxonomy" id="559626"/>
    <lineage>
        <taxon>Bacteria</taxon>
        <taxon>Bacillati</taxon>
        <taxon>Actinomycetota</taxon>
        <taxon>Actinomycetes</taxon>
        <taxon>Streptosporangiales</taxon>
        <taxon>Thermomonosporaceae</taxon>
        <taxon>Actinomadura</taxon>
    </lineage>
</organism>
<evidence type="ECO:0000256" key="1">
    <source>
        <dbReference type="ARBA" id="ARBA00023002"/>
    </source>
</evidence>
<dbReference type="Gene3D" id="3.50.50.60">
    <property type="entry name" value="FAD/NAD(P)-binding domain"/>
    <property type="match status" value="1"/>
</dbReference>
<evidence type="ECO:0000256" key="3">
    <source>
        <dbReference type="SAM" id="MobiDB-lite"/>
    </source>
</evidence>
<dbReference type="InterPro" id="IPR050493">
    <property type="entry name" value="FAD-dep_Monooxygenase_BioMet"/>
</dbReference>
<evidence type="ECO:0000313" key="5">
    <source>
        <dbReference type="Proteomes" id="UP001501710"/>
    </source>
</evidence>
<dbReference type="PANTHER" id="PTHR13789">
    <property type="entry name" value="MONOOXYGENASE"/>
    <property type="match status" value="1"/>
</dbReference>
<keyword evidence="2" id="KW-0503">Monooxygenase</keyword>
<sequence length="294" mass="31975">MEQIEEGLAEFVVGRAAFAGACQVIEDDAVEEGHEYWCLGRRVGRAHGGEVLPRDGSVGSVRAHALVETEAGIRNSSGRWLSRTDTEELGRRYGPLVMIHRADLFEILRGAVPSVVRTNATVTAVRDHGSYVEVEHGQGTSRADLLVGADGMRSAVRGSLWPQAPSPRHAGYTAWRLVPDPGRRLAVGGESWGRGARLDIAPLPDGRVYVFGVANAPEGQRSPDRELTEMRRRFNGWHDPIPELLAQWSSAPAVLLRDWLLRLTPSSTMLSALDPALGWQPPTSGEGRVNGASR</sequence>
<dbReference type="InterPro" id="IPR036188">
    <property type="entry name" value="FAD/NAD-bd_sf"/>
</dbReference>
<dbReference type="Proteomes" id="UP001501710">
    <property type="component" value="Unassembled WGS sequence"/>
</dbReference>
<protein>
    <submittedName>
        <fullName evidence="4">Uncharacterized protein</fullName>
    </submittedName>
</protein>
<keyword evidence="5" id="KW-1185">Reference proteome</keyword>